<name>A0ABP6ZFW4_9ACTN</name>
<dbReference type="PROSITE" id="PS51257">
    <property type="entry name" value="PROKAR_LIPOPROTEIN"/>
    <property type="match status" value="1"/>
</dbReference>
<proteinExistence type="inferred from homology"/>
<feature type="compositionally biased region" description="Pro residues" evidence="2">
    <location>
        <begin position="21"/>
        <end position="45"/>
    </location>
</feature>
<gene>
    <name evidence="5" type="ORF">GCM10022419_111130</name>
</gene>
<evidence type="ECO:0000313" key="6">
    <source>
        <dbReference type="Proteomes" id="UP001500630"/>
    </source>
</evidence>
<dbReference type="PANTHER" id="PTHR30535:SF4">
    <property type="entry name" value="HEMIN-BINDING PERIPLASMIC PROTEIN HMUT"/>
    <property type="match status" value="1"/>
</dbReference>
<dbReference type="InterPro" id="IPR002491">
    <property type="entry name" value="ABC_transptr_periplasmic_BD"/>
</dbReference>
<reference evidence="6" key="1">
    <citation type="journal article" date="2019" name="Int. J. Syst. Evol. Microbiol.">
        <title>The Global Catalogue of Microorganisms (GCM) 10K type strain sequencing project: providing services to taxonomists for standard genome sequencing and annotation.</title>
        <authorList>
            <consortium name="The Broad Institute Genomics Platform"/>
            <consortium name="The Broad Institute Genome Sequencing Center for Infectious Disease"/>
            <person name="Wu L."/>
            <person name="Ma J."/>
        </authorList>
    </citation>
    <scope>NUCLEOTIDE SEQUENCE [LARGE SCALE GENOMIC DNA]</scope>
    <source>
        <strain evidence="6">JCM 17326</strain>
    </source>
</reference>
<dbReference type="Pfam" id="PF01497">
    <property type="entry name" value="Peripla_BP_2"/>
    <property type="match status" value="1"/>
</dbReference>
<keyword evidence="3" id="KW-0732">Signal</keyword>
<keyword evidence="6" id="KW-1185">Reference proteome</keyword>
<feature type="domain" description="Fe/B12 periplasmic-binding" evidence="4">
    <location>
        <begin position="65"/>
        <end position="322"/>
    </location>
</feature>
<comment type="similarity">
    <text evidence="1">Belongs to the bacterial solute-binding protein 8 family.</text>
</comment>
<accession>A0ABP6ZFW4</accession>
<dbReference type="Gene3D" id="3.40.50.1980">
    <property type="entry name" value="Nitrogenase molybdenum iron protein domain"/>
    <property type="match status" value="2"/>
</dbReference>
<evidence type="ECO:0000256" key="3">
    <source>
        <dbReference type="SAM" id="SignalP"/>
    </source>
</evidence>
<feature type="signal peptide" evidence="3">
    <location>
        <begin position="1"/>
        <end position="20"/>
    </location>
</feature>
<dbReference type="InterPro" id="IPR050902">
    <property type="entry name" value="ABC_Transporter_SBP"/>
</dbReference>
<dbReference type="SUPFAM" id="SSF53807">
    <property type="entry name" value="Helical backbone' metal receptor"/>
    <property type="match status" value="1"/>
</dbReference>
<protein>
    <submittedName>
        <fullName evidence="5">ABC transporter substrate-binding protein</fullName>
    </submittedName>
</protein>
<dbReference type="EMBL" id="BAABDQ010000043">
    <property type="protein sequence ID" value="GAA3607956.1"/>
    <property type="molecule type" value="Genomic_DNA"/>
</dbReference>
<evidence type="ECO:0000256" key="1">
    <source>
        <dbReference type="ARBA" id="ARBA00008814"/>
    </source>
</evidence>
<organism evidence="5 6">
    <name type="scientific">Nonomuraea rosea</name>
    <dbReference type="NCBI Taxonomy" id="638574"/>
    <lineage>
        <taxon>Bacteria</taxon>
        <taxon>Bacillati</taxon>
        <taxon>Actinomycetota</taxon>
        <taxon>Actinomycetes</taxon>
        <taxon>Streptosporangiales</taxon>
        <taxon>Streptosporangiaceae</taxon>
        <taxon>Nonomuraea</taxon>
    </lineage>
</organism>
<evidence type="ECO:0000256" key="2">
    <source>
        <dbReference type="SAM" id="MobiDB-lite"/>
    </source>
</evidence>
<feature type="chain" id="PRO_5046256644" evidence="3">
    <location>
        <begin position="21"/>
        <end position="322"/>
    </location>
</feature>
<dbReference type="RefSeq" id="WP_345575081.1">
    <property type="nucleotide sequence ID" value="NZ_BAABDQ010000043.1"/>
</dbReference>
<evidence type="ECO:0000259" key="4">
    <source>
        <dbReference type="PROSITE" id="PS50983"/>
    </source>
</evidence>
<comment type="caution">
    <text evidence="5">The sequence shown here is derived from an EMBL/GenBank/DDBJ whole genome shotgun (WGS) entry which is preliminary data.</text>
</comment>
<feature type="region of interest" description="Disordered" evidence="2">
    <location>
        <begin position="21"/>
        <end position="51"/>
    </location>
</feature>
<dbReference type="PANTHER" id="PTHR30535">
    <property type="entry name" value="VITAMIN B12-BINDING PROTEIN"/>
    <property type="match status" value="1"/>
</dbReference>
<evidence type="ECO:0000313" key="5">
    <source>
        <dbReference type="EMBL" id="GAA3607956.1"/>
    </source>
</evidence>
<dbReference type="Proteomes" id="UP001500630">
    <property type="component" value="Unassembled WGS sequence"/>
</dbReference>
<sequence length="322" mass="32842">MKLTSWLVALALAVTGCSAAAPPPPPAAAAPVPPLEILPGTPRPDLPAETTSADGRKITVTDVSRILPLTGAISEVVFTLGLGGNVVGRDIAATFPEAAHLPLVTRAHDVSVEGVLSLRPTVILADRDTGPPEAMTQIRGSGIPVVIVDPAWSLPEVTPRIKAIARALGVTGAGDRLAERTEAQVAAARAKAPQGAARPRVAFLYLRGTAGVYLLGGKGSGADSMIEAAGGVDAGSAMGLAKAFTPITTEALIAARPDAILVMSKGLASVGGVDGLVKIQGIAQTPAGQHRRVVDIEDGSLLNFGPRTARVLETLVERLYTT</sequence>
<dbReference type="PROSITE" id="PS50983">
    <property type="entry name" value="FE_B12_PBP"/>
    <property type="match status" value="1"/>
</dbReference>